<feature type="region of interest" description="Disordered" evidence="1">
    <location>
        <begin position="67"/>
        <end position="95"/>
    </location>
</feature>
<evidence type="ECO:0000313" key="3">
    <source>
        <dbReference type="Proteomes" id="UP001302126"/>
    </source>
</evidence>
<reference evidence="2" key="1">
    <citation type="journal article" date="2023" name="Mol. Phylogenet. Evol.">
        <title>Genome-scale phylogeny and comparative genomics of the fungal order Sordariales.</title>
        <authorList>
            <person name="Hensen N."/>
            <person name="Bonometti L."/>
            <person name="Westerberg I."/>
            <person name="Brannstrom I.O."/>
            <person name="Guillou S."/>
            <person name="Cros-Aarteil S."/>
            <person name="Calhoun S."/>
            <person name="Haridas S."/>
            <person name="Kuo A."/>
            <person name="Mondo S."/>
            <person name="Pangilinan J."/>
            <person name="Riley R."/>
            <person name="LaButti K."/>
            <person name="Andreopoulos B."/>
            <person name="Lipzen A."/>
            <person name="Chen C."/>
            <person name="Yan M."/>
            <person name="Daum C."/>
            <person name="Ng V."/>
            <person name="Clum A."/>
            <person name="Steindorff A."/>
            <person name="Ohm R.A."/>
            <person name="Martin F."/>
            <person name="Silar P."/>
            <person name="Natvig D.O."/>
            <person name="Lalanne C."/>
            <person name="Gautier V."/>
            <person name="Ament-Velasquez S.L."/>
            <person name="Kruys A."/>
            <person name="Hutchinson M.I."/>
            <person name="Powell A.J."/>
            <person name="Barry K."/>
            <person name="Miller A.N."/>
            <person name="Grigoriev I.V."/>
            <person name="Debuchy R."/>
            <person name="Gladieux P."/>
            <person name="Hiltunen Thoren M."/>
            <person name="Johannesson H."/>
        </authorList>
    </citation>
    <scope>NUCLEOTIDE SEQUENCE</scope>
    <source>
        <strain evidence="2">PSN309</strain>
    </source>
</reference>
<evidence type="ECO:0000256" key="1">
    <source>
        <dbReference type="SAM" id="MobiDB-lite"/>
    </source>
</evidence>
<organism evidence="2 3">
    <name type="scientific">Podospora australis</name>
    <dbReference type="NCBI Taxonomy" id="1536484"/>
    <lineage>
        <taxon>Eukaryota</taxon>
        <taxon>Fungi</taxon>
        <taxon>Dikarya</taxon>
        <taxon>Ascomycota</taxon>
        <taxon>Pezizomycotina</taxon>
        <taxon>Sordariomycetes</taxon>
        <taxon>Sordariomycetidae</taxon>
        <taxon>Sordariales</taxon>
        <taxon>Podosporaceae</taxon>
        <taxon>Podospora</taxon>
    </lineage>
</organism>
<keyword evidence="3" id="KW-1185">Reference proteome</keyword>
<accession>A0AAN6WI70</accession>
<name>A0AAN6WI70_9PEZI</name>
<proteinExistence type="predicted"/>
<gene>
    <name evidence="2" type="ORF">QBC35DRAFT_479144</name>
</gene>
<dbReference type="EMBL" id="MU864675">
    <property type="protein sequence ID" value="KAK4182355.1"/>
    <property type="molecule type" value="Genomic_DNA"/>
</dbReference>
<comment type="caution">
    <text evidence="2">The sequence shown here is derived from an EMBL/GenBank/DDBJ whole genome shotgun (WGS) entry which is preliminary data.</text>
</comment>
<feature type="compositionally biased region" description="Low complexity" evidence="1">
    <location>
        <begin position="78"/>
        <end position="95"/>
    </location>
</feature>
<sequence length="214" mass="22640">MSVLIETSAGDIVIDLLGIALTIRNQIHGETGRVVMTITESAPLRTGGGRRRTIGAQGEILTGPETLGEEVETETETTRTGPVGQIDGTKIVTGGEEGVGTAETKIGTGRGRGTGIEDGASTAAVEQRGGASLSVQVCTSSPTATDVTLWYFPVSARASRQFRKEASTRRIMIMVKKTTYKARTNALCFQFTSALTIVHSSWSSTGHLRVGRKI</sequence>
<dbReference type="AlphaFoldDB" id="A0AAN6WI70"/>
<reference evidence="2" key="2">
    <citation type="submission" date="2023-05" db="EMBL/GenBank/DDBJ databases">
        <authorList>
            <consortium name="Lawrence Berkeley National Laboratory"/>
            <person name="Steindorff A."/>
            <person name="Hensen N."/>
            <person name="Bonometti L."/>
            <person name="Westerberg I."/>
            <person name="Brannstrom I.O."/>
            <person name="Guillou S."/>
            <person name="Cros-Aarteil S."/>
            <person name="Calhoun S."/>
            <person name="Haridas S."/>
            <person name="Kuo A."/>
            <person name="Mondo S."/>
            <person name="Pangilinan J."/>
            <person name="Riley R."/>
            <person name="Labutti K."/>
            <person name="Andreopoulos B."/>
            <person name="Lipzen A."/>
            <person name="Chen C."/>
            <person name="Yanf M."/>
            <person name="Daum C."/>
            <person name="Ng V."/>
            <person name="Clum A."/>
            <person name="Ohm R."/>
            <person name="Martin F."/>
            <person name="Silar P."/>
            <person name="Natvig D."/>
            <person name="Lalanne C."/>
            <person name="Gautier V."/>
            <person name="Ament-Velasquez S.L."/>
            <person name="Kruys A."/>
            <person name="Hutchinson M.I."/>
            <person name="Powell A.J."/>
            <person name="Barry K."/>
            <person name="Miller A.N."/>
            <person name="Grigoriev I.V."/>
            <person name="Debuchy R."/>
            <person name="Gladieux P."/>
            <person name="Thoren M.H."/>
            <person name="Johannesson H."/>
        </authorList>
    </citation>
    <scope>NUCLEOTIDE SEQUENCE</scope>
    <source>
        <strain evidence="2">PSN309</strain>
    </source>
</reference>
<protein>
    <submittedName>
        <fullName evidence="2">Uncharacterized protein</fullName>
    </submittedName>
</protein>
<evidence type="ECO:0000313" key="2">
    <source>
        <dbReference type="EMBL" id="KAK4182355.1"/>
    </source>
</evidence>
<dbReference type="Proteomes" id="UP001302126">
    <property type="component" value="Unassembled WGS sequence"/>
</dbReference>